<reference evidence="2 3" key="1">
    <citation type="submission" date="2024-02" db="EMBL/GenBank/DDBJ databases">
        <title>De novo assembly and annotation of 12 fungi associated with fruit tree decline syndrome in Ontario, Canada.</title>
        <authorList>
            <person name="Sulman M."/>
            <person name="Ellouze W."/>
            <person name="Ilyukhin E."/>
        </authorList>
    </citation>
    <scope>NUCLEOTIDE SEQUENCE [LARGE SCALE GENOMIC DNA]</scope>
    <source>
        <strain evidence="2 3">M42-189</strain>
    </source>
</reference>
<dbReference type="InterPro" id="IPR023299">
    <property type="entry name" value="ATPase_P-typ_cyto_dom_N"/>
</dbReference>
<dbReference type="PANTHER" id="PTHR43520">
    <property type="entry name" value="ATP7, ISOFORM B"/>
    <property type="match status" value="1"/>
</dbReference>
<evidence type="ECO:0000313" key="2">
    <source>
        <dbReference type="EMBL" id="KAL1596503.1"/>
    </source>
</evidence>
<evidence type="ECO:0000256" key="1">
    <source>
        <dbReference type="ARBA" id="ARBA00022967"/>
    </source>
</evidence>
<dbReference type="Proteomes" id="UP001521785">
    <property type="component" value="Unassembled WGS sequence"/>
</dbReference>
<gene>
    <name evidence="2" type="primary">CCC2_2</name>
    <name evidence="2" type="ORF">SLS60_009150</name>
</gene>
<protein>
    <submittedName>
        <fullName evidence="2">Cu(2+)-transporting P-type ATPase</fullName>
    </submittedName>
</protein>
<dbReference type="InterPro" id="IPR023214">
    <property type="entry name" value="HAD_sf"/>
</dbReference>
<evidence type="ECO:0000313" key="3">
    <source>
        <dbReference type="Proteomes" id="UP001521785"/>
    </source>
</evidence>
<dbReference type="Gene3D" id="3.40.1110.10">
    <property type="entry name" value="Calcium-transporting ATPase, cytoplasmic domain N"/>
    <property type="match status" value="1"/>
</dbReference>
<name>A0ABR3QWS9_9PLEO</name>
<proteinExistence type="predicted"/>
<keyword evidence="1" id="KW-1278">Translocase</keyword>
<dbReference type="EMBL" id="JAKJXO020000014">
    <property type="protein sequence ID" value="KAL1596503.1"/>
    <property type="molecule type" value="Genomic_DNA"/>
</dbReference>
<keyword evidence="3" id="KW-1185">Reference proteome</keyword>
<organism evidence="2 3">
    <name type="scientific">Paraconiothyrium brasiliense</name>
    <dbReference type="NCBI Taxonomy" id="300254"/>
    <lineage>
        <taxon>Eukaryota</taxon>
        <taxon>Fungi</taxon>
        <taxon>Dikarya</taxon>
        <taxon>Ascomycota</taxon>
        <taxon>Pezizomycotina</taxon>
        <taxon>Dothideomycetes</taxon>
        <taxon>Pleosporomycetidae</taxon>
        <taxon>Pleosporales</taxon>
        <taxon>Massarineae</taxon>
        <taxon>Didymosphaeriaceae</taxon>
        <taxon>Paraconiothyrium</taxon>
    </lineage>
</organism>
<dbReference type="Gene3D" id="3.40.50.1000">
    <property type="entry name" value="HAD superfamily/HAD-like"/>
    <property type="match status" value="1"/>
</dbReference>
<sequence>MAGIDVSWRRGILMLEGGERMECLRSITHIVMDKTGTLAKGMHSVTDLSIIGGWKGKEQALATLICAAEEHGMSAHLLVLAIFRRLLPTSGDMWSRYQDVGGARKLLETAGRGVKCEVDPGDGLWRAVIVGNLAWMEEK</sequence>
<dbReference type="PANTHER" id="PTHR43520:SF8">
    <property type="entry name" value="P-TYPE CU(+) TRANSPORTER"/>
    <property type="match status" value="1"/>
</dbReference>
<comment type="caution">
    <text evidence="2">The sequence shown here is derived from an EMBL/GenBank/DDBJ whole genome shotgun (WGS) entry which is preliminary data.</text>
</comment>
<accession>A0ABR3QWS9</accession>